<protein>
    <recommendedName>
        <fullName evidence="3">Signal recognition particle 9 kDa protein</fullName>
    </recommendedName>
</protein>
<dbReference type="Pfam" id="PF05486">
    <property type="entry name" value="SRP9-21"/>
    <property type="match status" value="1"/>
</dbReference>
<gene>
    <name evidence="10" type="ORF">X975_21230</name>
</gene>
<dbReference type="GO" id="GO:0045900">
    <property type="term" value="P:negative regulation of translational elongation"/>
    <property type="evidence" value="ECO:0007669"/>
    <property type="project" value="InterPro"/>
</dbReference>
<dbReference type="PANTHER" id="PTHR12834:SF12">
    <property type="entry name" value="SIGNAL RECOGNITION PARTICLE 9 KDA PROTEIN"/>
    <property type="match status" value="1"/>
</dbReference>
<dbReference type="GO" id="GO:0008312">
    <property type="term" value="F:7S RNA binding"/>
    <property type="evidence" value="ECO:0007669"/>
    <property type="project" value="InterPro"/>
</dbReference>
<evidence type="ECO:0000256" key="5">
    <source>
        <dbReference type="ARBA" id="ARBA00022884"/>
    </source>
</evidence>
<dbReference type="InterPro" id="IPR039914">
    <property type="entry name" value="SRP9-like"/>
</dbReference>
<dbReference type="OrthoDB" id="360923at2759"/>
<organism evidence="10 11">
    <name type="scientific">Stegodyphus mimosarum</name>
    <name type="common">African social velvet spider</name>
    <dbReference type="NCBI Taxonomy" id="407821"/>
    <lineage>
        <taxon>Eukaryota</taxon>
        <taxon>Metazoa</taxon>
        <taxon>Ecdysozoa</taxon>
        <taxon>Arthropoda</taxon>
        <taxon>Chelicerata</taxon>
        <taxon>Arachnida</taxon>
        <taxon>Araneae</taxon>
        <taxon>Araneomorphae</taxon>
        <taxon>Entelegynae</taxon>
        <taxon>Eresoidea</taxon>
        <taxon>Eresidae</taxon>
        <taxon>Stegodyphus</taxon>
    </lineage>
</organism>
<evidence type="ECO:0000256" key="2">
    <source>
        <dbReference type="ARBA" id="ARBA00009193"/>
    </source>
</evidence>
<evidence type="ECO:0000256" key="1">
    <source>
        <dbReference type="ARBA" id="ARBA00004496"/>
    </source>
</evidence>
<dbReference type="GO" id="GO:0005829">
    <property type="term" value="C:cytosol"/>
    <property type="evidence" value="ECO:0007669"/>
    <property type="project" value="UniProtKB-ARBA"/>
</dbReference>
<keyword evidence="11" id="KW-1185">Reference proteome</keyword>
<dbReference type="InterPro" id="IPR009018">
    <property type="entry name" value="Signal_recog_particle_SRP9/14"/>
</dbReference>
<comment type="function">
    <text evidence="8">Component of the signal recognition particle (SRP) complex, a ribonucleoprotein complex that mediates the cotranslational targeting of secretory and membrane proteins to the endoplasmic reticulum (ER). SRP9 together with SRP14 and the Alu portion of the SRP RNA, constitutes the elongation arrest domain of SRP. The complex of SRP9 and SRP14 is required for SRP RNA binding.</text>
</comment>
<dbReference type="Gene3D" id="3.30.720.10">
    <property type="entry name" value="Signal recognition particle alu RNA binding heterodimer, srp9/1"/>
    <property type="match status" value="1"/>
</dbReference>
<keyword evidence="6" id="KW-0733">Signal recognition particle</keyword>
<dbReference type="InterPro" id="IPR008832">
    <property type="entry name" value="SRP9"/>
</dbReference>
<feature type="domain" description="SRP9" evidence="9">
    <location>
        <begin position="5"/>
        <end position="73"/>
    </location>
</feature>
<evidence type="ECO:0000256" key="4">
    <source>
        <dbReference type="ARBA" id="ARBA00022490"/>
    </source>
</evidence>
<evidence type="ECO:0000256" key="3">
    <source>
        <dbReference type="ARBA" id="ARBA00020414"/>
    </source>
</evidence>
<dbReference type="FunFam" id="3.30.720.10:FF:000001">
    <property type="entry name" value="Signal recognition particle 9 kDa protein"/>
    <property type="match status" value="1"/>
</dbReference>
<dbReference type="Proteomes" id="UP000054359">
    <property type="component" value="Unassembled WGS sequence"/>
</dbReference>
<dbReference type="InterPro" id="IPR039432">
    <property type="entry name" value="SRP9_dom"/>
</dbReference>
<dbReference type="SUPFAM" id="SSF54762">
    <property type="entry name" value="Signal recognition particle alu RNA binding heterodimer, SRP9/14"/>
    <property type="match status" value="1"/>
</dbReference>
<sequence>MPYCSTWEEFAKAAERLYITDPMKVRFTMKYRHCDGKLITKITDNHTCLMYLTEHTQDVKKIEKLTSQLMRHMASKEK</sequence>
<comment type="subcellular location">
    <subcellularLocation>
        <location evidence="1">Cytoplasm</location>
    </subcellularLocation>
</comment>
<feature type="non-terminal residue" evidence="10">
    <location>
        <position position="78"/>
    </location>
</feature>
<evidence type="ECO:0000256" key="8">
    <source>
        <dbReference type="ARBA" id="ARBA00045462"/>
    </source>
</evidence>
<dbReference type="PIRSF" id="PIRSF017029">
    <property type="entry name" value="Signal_recog_particle_SRP9"/>
    <property type="match status" value="1"/>
</dbReference>
<proteinExistence type="inferred from homology"/>
<dbReference type="GO" id="GO:0005786">
    <property type="term" value="C:signal recognition particle, endoplasmic reticulum targeting"/>
    <property type="evidence" value="ECO:0007669"/>
    <property type="project" value="UniProtKB-KW"/>
</dbReference>
<keyword evidence="7" id="KW-0687">Ribonucleoprotein</keyword>
<accession>A0A087T497</accession>
<dbReference type="EMBL" id="KK113352">
    <property type="protein sequence ID" value="KFM59936.1"/>
    <property type="molecule type" value="Genomic_DNA"/>
</dbReference>
<evidence type="ECO:0000313" key="10">
    <source>
        <dbReference type="EMBL" id="KFM59936.1"/>
    </source>
</evidence>
<name>A0A087T497_STEMI</name>
<evidence type="ECO:0000256" key="6">
    <source>
        <dbReference type="ARBA" id="ARBA00023135"/>
    </source>
</evidence>
<evidence type="ECO:0000259" key="9">
    <source>
        <dbReference type="Pfam" id="PF05486"/>
    </source>
</evidence>
<dbReference type="STRING" id="407821.A0A087T497"/>
<keyword evidence="4" id="KW-0963">Cytoplasm</keyword>
<evidence type="ECO:0000313" key="11">
    <source>
        <dbReference type="Proteomes" id="UP000054359"/>
    </source>
</evidence>
<reference evidence="10 11" key="1">
    <citation type="submission" date="2013-11" db="EMBL/GenBank/DDBJ databases">
        <title>Genome sequencing of Stegodyphus mimosarum.</title>
        <authorList>
            <person name="Bechsgaard J."/>
        </authorList>
    </citation>
    <scope>NUCLEOTIDE SEQUENCE [LARGE SCALE GENOMIC DNA]</scope>
</reference>
<dbReference type="GO" id="GO:0006614">
    <property type="term" value="P:SRP-dependent cotranslational protein targeting to membrane"/>
    <property type="evidence" value="ECO:0007669"/>
    <property type="project" value="InterPro"/>
</dbReference>
<dbReference type="OMA" id="DPMKVRF"/>
<comment type="similarity">
    <text evidence="2">Belongs to the SRP9 family.</text>
</comment>
<keyword evidence="5" id="KW-0694">RNA-binding</keyword>
<dbReference type="PANTHER" id="PTHR12834">
    <property type="entry name" value="SIGNAL RECOGNITION PARTICLE 9 KDA PROTEIN"/>
    <property type="match status" value="1"/>
</dbReference>
<dbReference type="AlphaFoldDB" id="A0A087T497"/>
<evidence type="ECO:0000256" key="7">
    <source>
        <dbReference type="ARBA" id="ARBA00023274"/>
    </source>
</evidence>